<evidence type="ECO:0000259" key="2">
    <source>
        <dbReference type="Pfam" id="PF13202"/>
    </source>
</evidence>
<dbReference type="Pfam" id="PF13202">
    <property type="entry name" value="EF-hand_5"/>
    <property type="match status" value="2"/>
</dbReference>
<dbReference type="SUPFAM" id="SSF47473">
    <property type="entry name" value="EF-hand"/>
    <property type="match status" value="1"/>
</dbReference>
<sequence>MRSGVVLYAVLMLAAAADPAVAPSAASATVNPRAVELFDRDWVLNQWARRMFDADGDGIISVSEAQPAARAFKEIADADGDGRVTPYEYDRAREFILARY</sequence>
<dbReference type="EMBL" id="JAKZHW010000001">
    <property type="protein sequence ID" value="MCH8616578.1"/>
    <property type="molecule type" value="Genomic_DNA"/>
</dbReference>
<accession>A0ABS9VPE1</accession>
<gene>
    <name evidence="3" type="ORF">LZ016_10760</name>
</gene>
<feature type="domain" description="EF-hand" evidence="2">
    <location>
        <begin position="50"/>
        <end position="64"/>
    </location>
</feature>
<keyword evidence="4" id="KW-1185">Reference proteome</keyword>
<evidence type="ECO:0000256" key="1">
    <source>
        <dbReference type="SAM" id="SignalP"/>
    </source>
</evidence>
<dbReference type="Proteomes" id="UP001203058">
    <property type="component" value="Unassembled WGS sequence"/>
</dbReference>
<comment type="caution">
    <text evidence="3">The sequence shown here is derived from an EMBL/GenBank/DDBJ whole genome shotgun (WGS) entry which is preliminary data.</text>
</comment>
<dbReference type="RefSeq" id="WP_241447371.1">
    <property type="nucleotide sequence ID" value="NZ_JAKZHW010000001.1"/>
</dbReference>
<dbReference type="InterPro" id="IPR002048">
    <property type="entry name" value="EF_hand_dom"/>
</dbReference>
<protein>
    <recommendedName>
        <fullName evidence="2">EF-hand domain-containing protein</fullName>
    </recommendedName>
</protein>
<evidence type="ECO:0000313" key="3">
    <source>
        <dbReference type="EMBL" id="MCH8616578.1"/>
    </source>
</evidence>
<organism evidence="3 4">
    <name type="scientific">Sphingomonas telluris</name>
    <dbReference type="NCBI Taxonomy" id="2907998"/>
    <lineage>
        <taxon>Bacteria</taxon>
        <taxon>Pseudomonadati</taxon>
        <taxon>Pseudomonadota</taxon>
        <taxon>Alphaproteobacteria</taxon>
        <taxon>Sphingomonadales</taxon>
        <taxon>Sphingomonadaceae</taxon>
        <taxon>Sphingomonas</taxon>
    </lineage>
</organism>
<feature type="chain" id="PRO_5045286831" description="EF-hand domain-containing protein" evidence="1">
    <location>
        <begin position="23"/>
        <end position="100"/>
    </location>
</feature>
<feature type="signal peptide" evidence="1">
    <location>
        <begin position="1"/>
        <end position="22"/>
    </location>
</feature>
<evidence type="ECO:0000313" key="4">
    <source>
        <dbReference type="Proteomes" id="UP001203058"/>
    </source>
</evidence>
<dbReference type="InterPro" id="IPR011992">
    <property type="entry name" value="EF-hand-dom_pair"/>
</dbReference>
<proteinExistence type="predicted"/>
<reference evidence="3 4" key="1">
    <citation type="submission" date="2022-03" db="EMBL/GenBank/DDBJ databases">
        <authorList>
            <person name="Jo J.-H."/>
            <person name="Im W.-T."/>
        </authorList>
    </citation>
    <scope>NUCLEOTIDE SEQUENCE [LARGE SCALE GENOMIC DNA]</scope>
    <source>
        <strain evidence="3 4">SM33</strain>
    </source>
</reference>
<dbReference type="PROSITE" id="PS00018">
    <property type="entry name" value="EF_HAND_1"/>
    <property type="match status" value="1"/>
</dbReference>
<name>A0ABS9VPE1_9SPHN</name>
<dbReference type="InterPro" id="IPR018247">
    <property type="entry name" value="EF_Hand_1_Ca_BS"/>
</dbReference>
<feature type="domain" description="EF-hand" evidence="2">
    <location>
        <begin position="75"/>
        <end position="88"/>
    </location>
</feature>
<keyword evidence="1" id="KW-0732">Signal</keyword>
<dbReference type="Gene3D" id="1.10.238.10">
    <property type="entry name" value="EF-hand"/>
    <property type="match status" value="1"/>
</dbReference>